<comment type="similarity">
    <text evidence="1">Belongs to the strumpellin family.</text>
</comment>
<evidence type="ECO:0000313" key="3">
    <source>
        <dbReference type="Proteomes" id="UP001174909"/>
    </source>
</evidence>
<dbReference type="PANTHER" id="PTHR15691:SF6">
    <property type="entry name" value="WASH COMPLEX SUBUNIT 5"/>
    <property type="match status" value="1"/>
</dbReference>
<dbReference type="AlphaFoldDB" id="A0AA35XFJ6"/>
<sequence>MAAIDFLAEENICGQTVLKLVSRGNAIIAELLRLSDFIPPVFRLESREEQERYRFILPDFSYFEGPEYYETKIDSNPELQDIDDEFRENHIEILTRFYKVFESVHKYVIDLNRFLEDLEEGVYIQQTLENVLLNEDGKQLLSEALYLYGVMLLITDLKIDGLLRERMLVAFHRYSTQHINVDSNIDDVCKLLRSTGRIPISKVYIEMVIGRLRSDDIYSQISTYPNPQHRSTGLATQAAMLYVEDYLTEGTLVADFVLDNVVADHHKRCKQIREEVVAAGYKPKKMFVFLLNTAQFEFLLKEMFKKLMDEKQEKWEAFKKEGSERMTELGEVFSGTKPLTRVEKNGWWSRRVASLRYLLSLMTTSTSAGRKITQLIQAMEEVQEFHQLESNLQHFKKTFLVCSYTGFMQEFIKRQPSLVIKLRSTFLKMSSPCNLPCQRILEANSPDLVSVSAYYSRELVGYVRQVLQIIPQTMFHELLHQIIHILTHRMKEVPTRLEKDKMKEFAQLDERYDHALYLSYYSHTTSLSLSSPSLHPTLSSLPLLPPKVALTHLVESVFTEGILLMKTTLVGVVKVDPKQLLEDGIRKELVQQVASALHHSLIFNPKAKTCELEPKLVALSERMSGFRRSFEYIQDYVNIYGLKIWQEEVSRIINYNVDQECNSFLRTKIHDWQSVYQSTTIPIPRFPRSDSESVTFVGRLAREILRITDTRSTSYIDQMGAWYDKKTSVEVVNSRLWLQLKV</sequence>
<keyword evidence="3" id="KW-1185">Reference proteome</keyword>
<dbReference type="EMBL" id="CASHTH010003759">
    <property type="protein sequence ID" value="CAI8048927.1"/>
    <property type="molecule type" value="Genomic_DNA"/>
</dbReference>
<dbReference type="Pfam" id="PF10266">
    <property type="entry name" value="Strumpellin"/>
    <property type="match status" value="4"/>
</dbReference>
<dbReference type="GO" id="GO:0005768">
    <property type="term" value="C:endosome"/>
    <property type="evidence" value="ECO:0007669"/>
    <property type="project" value="TreeGrafter"/>
</dbReference>
<dbReference type="GO" id="GO:0030041">
    <property type="term" value="P:actin filament polymerization"/>
    <property type="evidence" value="ECO:0007669"/>
    <property type="project" value="TreeGrafter"/>
</dbReference>
<evidence type="ECO:0000313" key="2">
    <source>
        <dbReference type="EMBL" id="CAI8048927.1"/>
    </source>
</evidence>
<comment type="caution">
    <text evidence="2">The sequence shown here is derived from an EMBL/GenBank/DDBJ whole genome shotgun (WGS) entry which is preliminary data.</text>
</comment>
<reference evidence="2" key="1">
    <citation type="submission" date="2023-03" db="EMBL/GenBank/DDBJ databases">
        <authorList>
            <person name="Steffen K."/>
            <person name="Cardenas P."/>
        </authorList>
    </citation>
    <scope>NUCLEOTIDE SEQUENCE</scope>
</reference>
<accession>A0AA35XFJ6</accession>
<gene>
    <name evidence="2" type="ORF">GBAR_LOCUS26960</name>
</gene>
<dbReference type="PANTHER" id="PTHR15691">
    <property type="entry name" value="WASH COMPLEX SUBUNIT 5"/>
    <property type="match status" value="1"/>
</dbReference>
<evidence type="ECO:0000256" key="1">
    <source>
        <dbReference type="ARBA" id="ARBA00006224"/>
    </source>
</evidence>
<protein>
    <submittedName>
        <fullName evidence="2">WASH complex subunit 5</fullName>
    </submittedName>
</protein>
<dbReference type="GO" id="GO:0140285">
    <property type="term" value="P:endosome fission"/>
    <property type="evidence" value="ECO:0007669"/>
    <property type="project" value="TreeGrafter"/>
</dbReference>
<organism evidence="2 3">
    <name type="scientific">Geodia barretti</name>
    <name type="common">Barrett's horny sponge</name>
    <dbReference type="NCBI Taxonomy" id="519541"/>
    <lineage>
        <taxon>Eukaryota</taxon>
        <taxon>Metazoa</taxon>
        <taxon>Porifera</taxon>
        <taxon>Demospongiae</taxon>
        <taxon>Heteroscleromorpha</taxon>
        <taxon>Tetractinellida</taxon>
        <taxon>Astrophorina</taxon>
        <taxon>Geodiidae</taxon>
        <taxon>Geodia</taxon>
    </lineage>
</organism>
<name>A0AA35XFJ6_GEOBA</name>
<dbReference type="Proteomes" id="UP001174909">
    <property type="component" value="Unassembled WGS sequence"/>
</dbReference>
<dbReference type="InterPro" id="IPR019393">
    <property type="entry name" value="WASH_strumpellin"/>
</dbReference>
<dbReference type="GO" id="GO:0071203">
    <property type="term" value="C:WASH complex"/>
    <property type="evidence" value="ECO:0007669"/>
    <property type="project" value="InterPro"/>
</dbReference>
<proteinExistence type="inferred from homology"/>
<dbReference type="GO" id="GO:0007032">
    <property type="term" value="P:endosome organization"/>
    <property type="evidence" value="ECO:0007669"/>
    <property type="project" value="TreeGrafter"/>
</dbReference>
<dbReference type="GO" id="GO:0051125">
    <property type="term" value="P:regulation of actin nucleation"/>
    <property type="evidence" value="ECO:0007669"/>
    <property type="project" value="TreeGrafter"/>
</dbReference>